<evidence type="ECO:0000256" key="3">
    <source>
        <dbReference type="ARBA" id="ARBA00022614"/>
    </source>
</evidence>
<evidence type="ECO:0000259" key="14">
    <source>
        <dbReference type="PROSITE" id="PS50011"/>
    </source>
</evidence>
<evidence type="ECO:0000313" key="15">
    <source>
        <dbReference type="EMBL" id="KAK3220065.1"/>
    </source>
</evidence>
<dbReference type="EC" id="2.7.11.1" evidence="2"/>
<dbReference type="FunFam" id="3.80.10.10:FF:000129">
    <property type="entry name" value="Leucine-rich repeat receptor-like kinase"/>
    <property type="match status" value="1"/>
</dbReference>
<dbReference type="SUPFAM" id="SSF56112">
    <property type="entry name" value="Protein kinase-like (PK-like)"/>
    <property type="match status" value="1"/>
</dbReference>
<dbReference type="InterPro" id="IPR011009">
    <property type="entry name" value="Kinase-like_dom_sf"/>
</dbReference>
<dbReference type="PRINTS" id="PR00019">
    <property type="entry name" value="LEURICHRPT"/>
</dbReference>
<dbReference type="PANTHER" id="PTHR45631:SF202">
    <property type="entry name" value="SENESCENCE-INDUCED RECEPTOR-LIKE SERINE_THREONINE-PROTEIN KINASE"/>
    <property type="match status" value="1"/>
</dbReference>
<dbReference type="SUPFAM" id="SSF52058">
    <property type="entry name" value="L domain-like"/>
    <property type="match status" value="1"/>
</dbReference>
<keyword evidence="5" id="KW-0732">Signal</keyword>
<evidence type="ECO:0000313" key="16">
    <source>
        <dbReference type="Proteomes" id="UP001281410"/>
    </source>
</evidence>
<evidence type="ECO:0000256" key="6">
    <source>
        <dbReference type="ARBA" id="ARBA00022737"/>
    </source>
</evidence>
<evidence type="ECO:0000256" key="1">
    <source>
        <dbReference type="ARBA" id="ARBA00004167"/>
    </source>
</evidence>
<evidence type="ECO:0000256" key="4">
    <source>
        <dbReference type="ARBA" id="ARBA00022692"/>
    </source>
</evidence>
<dbReference type="Gene3D" id="3.30.200.20">
    <property type="entry name" value="Phosphorylase Kinase, domain 1"/>
    <property type="match status" value="1"/>
</dbReference>
<evidence type="ECO:0000256" key="10">
    <source>
        <dbReference type="ARBA" id="ARBA00047899"/>
    </source>
</evidence>
<keyword evidence="9" id="KW-0675">Receptor</keyword>
<dbReference type="InterPro" id="IPR017441">
    <property type="entry name" value="Protein_kinase_ATP_BS"/>
</dbReference>
<keyword evidence="12" id="KW-0067">ATP-binding</keyword>
<name>A0AAE0AM31_9ROSI</name>
<dbReference type="Gene3D" id="3.80.10.10">
    <property type="entry name" value="Ribonuclease Inhibitor"/>
    <property type="match status" value="1"/>
</dbReference>
<sequence length="689" mass="77699">MVAYFFNLQNRENLKTVMKMSKHFLFALLSSCVVAVFVHCQDQSGFISLDCGLPEGSNYDDVDTGINYISDAAFINTGDSKTVSPVFSTVSTVLSNKQLWYVRTFPENIRNCYNIKVTSGTKYLIRATFMYGNYDSQNKVPDFELHLGPNLWARIRLYNESRVLPFEIIHASTLDYINICLINTNLGTPFISAIELRPLKNSTYVTQSGSLMLLARYDMGSTTNRSVRYGDDIYDRIWRPYITSTQLSTKSAIASSDDYHPAESVMSSASTLENSSERIFVYFETFDPISQFYFYLYFAEIEKLQVNQSREFNIYLNDEMWFGPVNPTYLNTTTVFSIAPIGKGMNYFWLNKTKNSTLPPIINAIEAYTVKEFKQSQTNQSDVDTIIKIKSTYGVNKHWQGDPCAPREYSWDGLECSYNGYDPPRIVSLNLSSSGLTGNIAPDLVNLTSIQNLDLSNNNLNGSLPEFLTKLSYLRVLNLSHNSLNGPVPGFLAKLTSLRILNLIGNKLTGSVPAELVRRLEDGSLVISCDGNPNLRCYEKKKNKFVVPVVAAAAALFTLLVALAIWLIQKRRKEQAFGYKRNDSLELKSRSFVYSDILRITNNFKRILGKGGFGTVYHGYLGDTQVAVKILSSSSSQGYKEFQAEITLLMRVHHRNLTNFVGYCNEGAKKGLIYEYMANGNLQQHLSGP</sequence>
<dbReference type="Pfam" id="PF07714">
    <property type="entry name" value="PK_Tyr_Ser-Thr"/>
    <property type="match status" value="1"/>
</dbReference>
<dbReference type="Pfam" id="PF12819">
    <property type="entry name" value="Malectin_like"/>
    <property type="match status" value="1"/>
</dbReference>
<evidence type="ECO:0000256" key="12">
    <source>
        <dbReference type="PROSITE-ProRule" id="PRU10141"/>
    </source>
</evidence>
<dbReference type="InterPro" id="IPR001611">
    <property type="entry name" value="Leu-rich_rpt"/>
</dbReference>
<gene>
    <name evidence="15" type="ORF">Dsin_014035</name>
</gene>
<keyword evidence="8 13" id="KW-0472">Membrane</keyword>
<keyword evidence="6" id="KW-0677">Repeat</keyword>
<keyword evidence="3" id="KW-0433">Leucine-rich repeat</keyword>
<dbReference type="PANTHER" id="PTHR45631">
    <property type="entry name" value="OS07G0107800 PROTEIN-RELATED"/>
    <property type="match status" value="1"/>
</dbReference>
<dbReference type="Pfam" id="PF13855">
    <property type="entry name" value="LRR_8"/>
    <property type="match status" value="1"/>
</dbReference>
<dbReference type="GO" id="GO:0005524">
    <property type="term" value="F:ATP binding"/>
    <property type="evidence" value="ECO:0007669"/>
    <property type="project" value="UniProtKB-UniRule"/>
</dbReference>
<dbReference type="GO" id="GO:0004672">
    <property type="term" value="F:protein kinase activity"/>
    <property type="evidence" value="ECO:0007669"/>
    <property type="project" value="InterPro"/>
</dbReference>
<protein>
    <recommendedName>
        <fullName evidence="2">non-specific serine/threonine protein kinase</fullName>
        <ecNumber evidence="2">2.7.11.1</ecNumber>
    </recommendedName>
</protein>
<dbReference type="AlphaFoldDB" id="A0AAE0AM31"/>
<comment type="catalytic activity">
    <reaction evidence="11">
        <text>L-seryl-[protein] + ATP = O-phospho-L-seryl-[protein] + ADP + H(+)</text>
        <dbReference type="Rhea" id="RHEA:17989"/>
        <dbReference type="Rhea" id="RHEA-COMP:9863"/>
        <dbReference type="Rhea" id="RHEA-COMP:11604"/>
        <dbReference type="ChEBI" id="CHEBI:15378"/>
        <dbReference type="ChEBI" id="CHEBI:29999"/>
        <dbReference type="ChEBI" id="CHEBI:30616"/>
        <dbReference type="ChEBI" id="CHEBI:83421"/>
        <dbReference type="ChEBI" id="CHEBI:456216"/>
        <dbReference type="EC" id="2.7.11.1"/>
    </reaction>
</comment>
<comment type="catalytic activity">
    <reaction evidence="10">
        <text>L-threonyl-[protein] + ATP = O-phospho-L-threonyl-[protein] + ADP + H(+)</text>
        <dbReference type="Rhea" id="RHEA:46608"/>
        <dbReference type="Rhea" id="RHEA-COMP:11060"/>
        <dbReference type="Rhea" id="RHEA-COMP:11605"/>
        <dbReference type="ChEBI" id="CHEBI:15378"/>
        <dbReference type="ChEBI" id="CHEBI:30013"/>
        <dbReference type="ChEBI" id="CHEBI:30616"/>
        <dbReference type="ChEBI" id="CHEBI:61977"/>
        <dbReference type="ChEBI" id="CHEBI:456216"/>
        <dbReference type="EC" id="2.7.11.1"/>
    </reaction>
</comment>
<dbReference type="EMBL" id="JANJYJ010000004">
    <property type="protein sequence ID" value="KAK3220065.1"/>
    <property type="molecule type" value="Genomic_DNA"/>
</dbReference>
<evidence type="ECO:0000256" key="7">
    <source>
        <dbReference type="ARBA" id="ARBA00022989"/>
    </source>
</evidence>
<comment type="caution">
    <text evidence="15">The sequence shown here is derived from an EMBL/GenBank/DDBJ whole genome shotgun (WGS) entry which is preliminary data.</text>
</comment>
<accession>A0AAE0AM31</accession>
<feature type="binding site" evidence="12">
    <location>
        <position position="629"/>
    </location>
    <ligand>
        <name>ATP</name>
        <dbReference type="ChEBI" id="CHEBI:30616"/>
    </ligand>
</feature>
<evidence type="ECO:0000256" key="11">
    <source>
        <dbReference type="ARBA" id="ARBA00048679"/>
    </source>
</evidence>
<evidence type="ECO:0000256" key="13">
    <source>
        <dbReference type="SAM" id="Phobius"/>
    </source>
</evidence>
<reference evidence="15" key="1">
    <citation type="journal article" date="2023" name="Plant J.">
        <title>Genome sequences and population genomics provide insights into the demographic history, inbreeding, and mutation load of two 'living fossil' tree species of Dipteronia.</title>
        <authorList>
            <person name="Feng Y."/>
            <person name="Comes H.P."/>
            <person name="Chen J."/>
            <person name="Zhu S."/>
            <person name="Lu R."/>
            <person name="Zhang X."/>
            <person name="Li P."/>
            <person name="Qiu J."/>
            <person name="Olsen K.M."/>
            <person name="Qiu Y."/>
        </authorList>
    </citation>
    <scope>NUCLEOTIDE SEQUENCE</scope>
    <source>
        <strain evidence="15">NBL</strain>
    </source>
</reference>
<evidence type="ECO:0000256" key="5">
    <source>
        <dbReference type="ARBA" id="ARBA00022729"/>
    </source>
</evidence>
<evidence type="ECO:0000256" key="8">
    <source>
        <dbReference type="ARBA" id="ARBA00023136"/>
    </source>
</evidence>
<dbReference type="PROSITE" id="PS50011">
    <property type="entry name" value="PROTEIN_KINASE_DOM"/>
    <property type="match status" value="1"/>
</dbReference>
<proteinExistence type="predicted"/>
<dbReference type="FunFam" id="3.30.200.20:FF:000394">
    <property type="entry name" value="Leucine-rich repeat receptor-like protein kinase"/>
    <property type="match status" value="1"/>
</dbReference>
<dbReference type="InterPro" id="IPR001245">
    <property type="entry name" value="Ser-Thr/Tyr_kinase_cat_dom"/>
</dbReference>
<feature type="transmembrane region" description="Helical" evidence="13">
    <location>
        <begin position="545"/>
        <end position="568"/>
    </location>
</feature>
<dbReference type="InterPro" id="IPR024788">
    <property type="entry name" value="Malectin-like_Carb-bd_dom"/>
</dbReference>
<keyword evidence="4 13" id="KW-0812">Transmembrane</keyword>
<dbReference type="InterPro" id="IPR000719">
    <property type="entry name" value="Prot_kinase_dom"/>
</dbReference>
<dbReference type="PROSITE" id="PS00107">
    <property type="entry name" value="PROTEIN_KINASE_ATP"/>
    <property type="match status" value="1"/>
</dbReference>
<dbReference type="Proteomes" id="UP001281410">
    <property type="component" value="Unassembled WGS sequence"/>
</dbReference>
<dbReference type="GO" id="GO:0016020">
    <property type="term" value="C:membrane"/>
    <property type="evidence" value="ECO:0007669"/>
    <property type="project" value="UniProtKB-SubCell"/>
</dbReference>
<evidence type="ECO:0000256" key="2">
    <source>
        <dbReference type="ARBA" id="ARBA00012513"/>
    </source>
</evidence>
<keyword evidence="7 13" id="KW-1133">Transmembrane helix</keyword>
<feature type="domain" description="Protein kinase" evidence="14">
    <location>
        <begin position="602"/>
        <end position="689"/>
    </location>
</feature>
<organism evidence="15 16">
    <name type="scientific">Dipteronia sinensis</name>
    <dbReference type="NCBI Taxonomy" id="43782"/>
    <lineage>
        <taxon>Eukaryota</taxon>
        <taxon>Viridiplantae</taxon>
        <taxon>Streptophyta</taxon>
        <taxon>Embryophyta</taxon>
        <taxon>Tracheophyta</taxon>
        <taxon>Spermatophyta</taxon>
        <taxon>Magnoliopsida</taxon>
        <taxon>eudicotyledons</taxon>
        <taxon>Gunneridae</taxon>
        <taxon>Pentapetalae</taxon>
        <taxon>rosids</taxon>
        <taxon>malvids</taxon>
        <taxon>Sapindales</taxon>
        <taxon>Sapindaceae</taxon>
        <taxon>Hippocastanoideae</taxon>
        <taxon>Acereae</taxon>
        <taxon>Dipteronia</taxon>
    </lineage>
</organism>
<dbReference type="InterPro" id="IPR032675">
    <property type="entry name" value="LRR_dom_sf"/>
</dbReference>
<keyword evidence="12" id="KW-0547">Nucleotide-binding</keyword>
<keyword evidence="16" id="KW-1185">Reference proteome</keyword>
<comment type="subcellular location">
    <subcellularLocation>
        <location evidence="1">Membrane</location>
        <topology evidence="1">Single-pass membrane protein</topology>
    </subcellularLocation>
</comment>
<evidence type="ECO:0000256" key="9">
    <source>
        <dbReference type="ARBA" id="ARBA00023170"/>
    </source>
</evidence>